<dbReference type="GO" id="GO:0005739">
    <property type="term" value="C:mitochondrion"/>
    <property type="evidence" value="ECO:0007669"/>
    <property type="project" value="UniProtKB-SubCell"/>
</dbReference>
<keyword evidence="9" id="KW-1185">Reference proteome</keyword>
<feature type="compositionally biased region" description="Polar residues" evidence="6">
    <location>
        <begin position="33"/>
        <end position="46"/>
    </location>
</feature>
<dbReference type="GO" id="GO:0005634">
    <property type="term" value="C:nucleus"/>
    <property type="evidence" value="ECO:0007669"/>
    <property type="project" value="TreeGrafter"/>
</dbReference>
<sequence>MSYHDSRDRHPLPTQTFRSESGYSSPAPGSGAQTPTGSGAGSSQSPGLVSSIFGGLIRRFSAETPSLTHSHSYPADSSHSHSHAHAHNNNGVDGVYVPPRFHETIQRTVSPMQPPPLEPVQLKGFAPDTPHSARILTQAIAEEIRIMVPTRLSIVDEWNLIYSLDQDGASLGTLYDKCAKYSGRRVGFVLVIKDAEGGIFGAYLSDHPHPAPKYYGTGECFLWRASVMASLPPPPSADTTNLRGRTSTISSVGTGTDTATNHSSGDGLASSTVSRANTAATSPHNGSVDDLLASSTDGIDQTTIRFKAFPYSGVNEYYILCESHFLSLGAGDGKYGLWLDDGLDKGVSSTSETFGNEQLSDQGEKFSVLGVEVWVIGSGGL</sequence>
<evidence type="ECO:0000313" key="8">
    <source>
        <dbReference type="EMBL" id="KAK3348079.1"/>
    </source>
</evidence>
<name>A0AAE0JIG8_9PEZI</name>
<dbReference type="PROSITE" id="PS51886">
    <property type="entry name" value="TLDC"/>
    <property type="match status" value="1"/>
</dbReference>
<feature type="domain" description="TLDc" evidence="7">
    <location>
        <begin position="134"/>
        <end position="377"/>
    </location>
</feature>
<evidence type="ECO:0000256" key="3">
    <source>
        <dbReference type="ARBA" id="ARBA00023128"/>
    </source>
</evidence>
<dbReference type="EMBL" id="JAUEPP010000003">
    <property type="protein sequence ID" value="KAK3348079.1"/>
    <property type="molecule type" value="Genomic_DNA"/>
</dbReference>
<feature type="compositionally biased region" description="Basic and acidic residues" evidence="6">
    <location>
        <begin position="1"/>
        <end position="11"/>
    </location>
</feature>
<feature type="compositionally biased region" description="Low complexity" evidence="6">
    <location>
        <begin position="19"/>
        <end position="32"/>
    </location>
</feature>
<dbReference type="PANTHER" id="PTHR23354">
    <property type="entry name" value="NUCLEOLAR PROTEIN 7/ESTROGEN RECEPTOR COACTIVATOR-RELATED"/>
    <property type="match status" value="1"/>
</dbReference>
<reference evidence="8" key="1">
    <citation type="journal article" date="2023" name="Mol. Phylogenet. Evol.">
        <title>Genome-scale phylogeny and comparative genomics of the fungal order Sordariales.</title>
        <authorList>
            <person name="Hensen N."/>
            <person name="Bonometti L."/>
            <person name="Westerberg I."/>
            <person name="Brannstrom I.O."/>
            <person name="Guillou S."/>
            <person name="Cros-Aarteil S."/>
            <person name="Calhoun S."/>
            <person name="Haridas S."/>
            <person name="Kuo A."/>
            <person name="Mondo S."/>
            <person name="Pangilinan J."/>
            <person name="Riley R."/>
            <person name="LaButti K."/>
            <person name="Andreopoulos B."/>
            <person name="Lipzen A."/>
            <person name="Chen C."/>
            <person name="Yan M."/>
            <person name="Daum C."/>
            <person name="Ng V."/>
            <person name="Clum A."/>
            <person name="Steindorff A."/>
            <person name="Ohm R.A."/>
            <person name="Martin F."/>
            <person name="Silar P."/>
            <person name="Natvig D.O."/>
            <person name="Lalanne C."/>
            <person name="Gautier V."/>
            <person name="Ament-Velasquez S.L."/>
            <person name="Kruys A."/>
            <person name="Hutchinson M.I."/>
            <person name="Powell A.J."/>
            <person name="Barry K."/>
            <person name="Miller A.N."/>
            <person name="Grigoriev I.V."/>
            <person name="Debuchy R."/>
            <person name="Gladieux P."/>
            <person name="Hiltunen Thoren M."/>
            <person name="Johannesson H."/>
        </authorList>
    </citation>
    <scope>NUCLEOTIDE SEQUENCE</scope>
    <source>
        <strain evidence="8">CBS 560.94</strain>
    </source>
</reference>
<keyword evidence="3" id="KW-0496">Mitochondrion</keyword>
<protein>
    <recommendedName>
        <fullName evidence="5">Oxidation resistance protein 1</fullName>
    </recommendedName>
</protein>
<gene>
    <name evidence="8" type="ORF">B0H65DRAFT_547881</name>
</gene>
<evidence type="ECO:0000256" key="1">
    <source>
        <dbReference type="ARBA" id="ARBA00004173"/>
    </source>
</evidence>
<dbReference type="SMART" id="SM00584">
    <property type="entry name" value="TLDc"/>
    <property type="match status" value="1"/>
</dbReference>
<feature type="region of interest" description="Disordered" evidence="6">
    <location>
        <begin position="1"/>
        <end position="46"/>
    </location>
</feature>
<feature type="region of interest" description="Disordered" evidence="6">
    <location>
        <begin position="66"/>
        <end position="93"/>
    </location>
</feature>
<reference evidence="8" key="2">
    <citation type="submission" date="2023-06" db="EMBL/GenBank/DDBJ databases">
        <authorList>
            <consortium name="Lawrence Berkeley National Laboratory"/>
            <person name="Haridas S."/>
            <person name="Hensen N."/>
            <person name="Bonometti L."/>
            <person name="Westerberg I."/>
            <person name="Brannstrom I.O."/>
            <person name="Guillou S."/>
            <person name="Cros-Aarteil S."/>
            <person name="Calhoun S."/>
            <person name="Kuo A."/>
            <person name="Mondo S."/>
            <person name="Pangilinan J."/>
            <person name="Riley R."/>
            <person name="Labutti K."/>
            <person name="Andreopoulos B."/>
            <person name="Lipzen A."/>
            <person name="Chen C."/>
            <person name="Yanf M."/>
            <person name="Daum C."/>
            <person name="Ng V."/>
            <person name="Clum A."/>
            <person name="Steindorff A."/>
            <person name="Ohm R."/>
            <person name="Martin F."/>
            <person name="Silar P."/>
            <person name="Natvig D."/>
            <person name="Lalanne C."/>
            <person name="Gautier V."/>
            <person name="Ament-Velasquez S.L."/>
            <person name="Kruys A."/>
            <person name="Hutchinson M.I."/>
            <person name="Powell A.J."/>
            <person name="Barry K."/>
            <person name="Miller A.N."/>
            <person name="Grigoriev I.V."/>
            <person name="Debuchy R."/>
            <person name="Gladieux P."/>
            <person name="Thoren M.H."/>
            <person name="Johannesson H."/>
        </authorList>
    </citation>
    <scope>NUCLEOTIDE SEQUENCE</scope>
    <source>
        <strain evidence="8">CBS 560.94</strain>
    </source>
</reference>
<feature type="region of interest" description="Disordered" evidence="6">
    <location>
        <begin position="234"/>
        <end position="293"/>
    </location>
</feature>
<organism evidence="8 9">
    <name type="scientific">Neurospora tetraspora</name>
    <dbReference type="NCBI Taxonomy" id="94610"/>
    <lineage>
        <taxon>Eukaryota</taxon>
        <taxon>Fungi</taxon>
        <taxon>Dikarya</taxon>
        <taxon>Ascomycota</taxon>
        <taxon>Pezizomycotina</taxon>
        <taxon>Sordariomycetes</taxon>
        <taxon>Sordariomycetidae</taxon>
        <taxon>Sordariales</taxon>
        <taxon>Sordariaceae</taxon>
        <taxon>Neurospora</taxon>
    </lineage>
</organism>
<evidence type="ECO:0000256" key="5">
    <source>
        <dbReference type="ARBA" id="ARBA00040604"/>
    </source>
</evidence>
<dbReference type="InterPro" id="IPR006571">
    <property type="entry name" value="TLDc_dom"/>
</dbReference>
<comment type="subcellular location">
    <subcellularLocation>
        <location evidence="1">Mitochondrion</location>
    </subcellularLocation>
</comment>
<dbReference type="GeneID" id="87866697"/>
<accession>A0AAE0JIG8</accession>
<comment type="function">
    <text evidence="4">May be involved in protection from oxidative damage.</text>
</comment>
<dbReference type="Proteomes" id="UP001278500">
    <property type="component" value="Unassembled WGS sequence"/>
</dbReference>
<proteinExistence type="inferred from homology"/>
<comment type="caution">
    <text evidence="8">The sequence shown here is derived from an EMBL/GenBank/DDBJ whole genome shotgun (WGS) entry which is preliminary data.</text>
</comment>
<dbReference type="Pfam" id="PF07534">
    <property type="entry name" value="TLD"/>
    <property type="match status" value="2"/>
</dbReference>
<dbReference type="AlphaFoldDB" id="A0AAE0JIG8"/>
<evidence type="ECO:0000259" key="7">
    <source>
        <dbReference type="PROSITE" id="PS51886"/>
    </source>
</evidence>
<feature type="compositionally biased region" description="Polar residues" evidence="6">
    <location>
        <begin position="237"/>
        <end position="285"/>
    </location>
</feature>
<evidence type="ECO:0000256" key="2">
    <source>
        <dbReference type="ARBA" id="ARBA00009540"/>
    </source>
</evidence>
<dbReference type="PANTHER" id="PTHR23354:SF62">
    <property type="entry name" value="MUSTARD, ISOFORM V"/>
    <property type="match status" value="1"/>
</dbReference>
<evidence type="ECO:0000256" key="4">
    <source>
        <dbReference type="ARBA" id="ARBA00037112"/>
    </source>
</evidence>
<dbReference type="GO" id="GO:0006979">
    <property type="term" value="P:response to oxidative stress"/>
    <property type="evidence" value="ECO:0007669"/>
    <property type="project" value="TreeGrafter"/>
</dbReference>
<comment type="similarity">
    <text evidence="2">Belongs to the OXR1 family.</text>
</comment>
<dbReference type="RefSeq" id="XP_062683161.1">
    <property type="nucleotide sequence ID" value="XM_062829543.1"/>
</dbReference>
<evidence type="ECO:0000256" key="6">
    <source>
        <dbReference type="SAM" id="MobiDB-lite"/>
    </source>
</evidence>
<evidence type="ECO:0000313" key="9">
    <source>
        <dbReference type="Proteomes" id="UP001278500"/>
    </source>
</evidence>